<accession>A0A832ZUV1</accession>
<dbReference type="GO" id="GO:0005524">
    <property type="term" value="F:ATP binding"/>
    <property type="evidence" value="ECO:0007669"/>
    <property type="project" value="UniProtKB-KW"/>
</dbReference>
<dbReference type="GO" id="GO:0000049">
    <property type="term" value="F:tRNA binding"/>
    <property type="evidence" value="ECO:0007669"/>
    <property type="project" value="InterPro"/>
</dbReference>
<reference evidence="7" key="1">
    <citation type="journal article" date="2020" name="ISME J.">
        <title>Gammaproteobacteria mediating utilization of methyl-, sulfur- and petroleum organic compounds in deep ocean hydrothermal plumes.</title>
        <authorList>
            <person name="Zhou Z."/>
            <person name="Liu Y."/>
            <person name="Pan J."/>
            <person name="Cron B.R."/>
            <person name="Toner B.M."/>
            <person name="Anantharaman K."/>
            <person name="Breier J.A."/>
            <person name="Dick G.J."/>
            <person name="Li M."/>
        </authorList>
    </citation>
    <scope>NUCLEOTIDE SEQUENCE</scope>
    <source>
        <strain evidence="7">SZUA-1515</strain>
    </source>
</reference>
<dbReference type="AlphaFoldDB" id="A0A832ZUV1"/>
<evidence type="ECO:0000313" key="8">
    <source>
        <dbReference type="Proteomes" id="UP000608579"/>
    </source>
</evidence>
<evidence type="ECO:0000256" key="4">
    <source>
        <dbReference type="ARBA" id="ARBA00022917"/>
    </source>
</evidence>
<dbReference type="InterPro" id="IPR002319">
    <property type="entry name" value="Phenylalanyl-tRNA_Synthase"/>
</dbReference>
<dbReference type="GO" id="GO:0043039">
    <property type="term" value="P:tRNA aminoacylation"/>
    <property type="evidence" value="ECO:0007669"/>
    <property type="project" value="InterPro"/>
</dbReference>
<dbReference type="GO" id="GO:0004812">
    <property type="term" value="F:aminoacyl-tRNA ligase activity"/>
    <property type="evidence" value="ECO:0007669"/>
    <property type="project" value="UniProtKB-KW"/>
</dbReference>
<feature type="non-terminal residue" evidence="7">
    <location>
        <position position="1"/>
    </location>
</feature>
<keyword evidence="2" id="KW-0547">Nucleotide-binding</keyword>
<dbReference type="GO" id="GO:0006412">
    <property type="term" value="P:translation"/>
    <property type="evidence" value="ECO:0007669"/>
    <property type="project" value="UniProtKB-KW"/>
</dbReference>
<keyword evidence="3" id="KW-0067">ATP-binding</keyword>
<evidence type="ECO:0000256" key="3">
    <source>
        <dbReference type="ARBA" id="ARBA00022840"/>
    </source>
</evidence>
<organism evidence="7 8">
    <name type="scientific">Caldiarchaeum subterraneum</name>
    <dbReference type="NCBI Taxonomy" id="311458"/>
    <lineage>
        <taxon>Archaea</taxon>
        <taxon>Nitrososphaerota</taxon>
        <taxon>Candidatus Caldarchaeales</taxon>
        <taxon>Candidatus Caldarchaeaceae</taxon>
        <taxon>Candidatus Caldarchaeum</taxon>
    </lineage>
</organism>
<dbReference type="EMBL" id="DQVM01000041">
    <property type="protein sequence ID" value="HIQ29379.1"/>
    <property type="molecule type" value="Genomic_DNA"/>
</dbReference>
<dbReference type="InterPro" id="IPR045864">
    <property type="entry name" value="aa-tRNA-synth_II/BPL/LPL"/>
</dbReference>
<keyword evidence="4" id="KW-0648">Protein biosynthesis</keyword>
<feature type="domain" description="Phenylalanyl-tRNA synthetase" evidence="6">
    <location>
        <begin position="13"/>
        <end position="69"/>
    </location>
</feature>
<evidence type="ECO:0000256" key="1">
    <source>
        <dbReference type="ARBA" id="ARBA00022598"/>
    </source>
</evidence>
<proteinExistence type="predicted"/>
<evidence type="ECO:0000259" key="6">
    <source>
        <dbReference type="Pfam" id="PF01409"/>
    </source>
</evidence>
<dbReference type="Pfam" id="PF01409">
    <property type="entry name" value="tRNA-synt_2d"/>
    <property type="match status" value="1"/>
</dbReference>
<gene>
    <name evidence="7" type="ORF">EYH45_02315</name>
</gene>
<keyword evidence="5" id="KW-0030">Aminoacyl-tRNA synthetase</keyword>
<keyword evidence="1" id="KW-0436">Ligase</keyword>
<dbReference type="Gene3D" id="3.30.930.10">
    <property type="entry name" value="Bira Bifunctional Protein, Domain 2"/>
    <property type="match status" value="1"/>
</dbReference>
<dbReference type="SUPFAM" id="SSF55681">
    <property type="entry name" value="Class II aaRS and biotin synthetases"/>
    <property type="match status" value="1"/>
</dbReference>
<evidence type="ECO:0000313" key="7">
    <source>
        <dbReference type="EMBL" id="HIQ29379.1"/>
    </source>
</evidence>
<evidence type="ECO:0000256" key="2">
    <source>
        <dbReference type="ARBA" id="ARBA00022741"/>
    </source>
</evidence>
<evidence type="ECO:0000256" key="5">
    <source>
        <dbReference type="ARBA" id="ARBA00023146"/>
    </source>
</evidence>
<name>A0A832ZUV1_CALS0</name>
<comment type="caution">
    <text evidence="7">The sequence shown here is derived from an EMBL/GenBank/DDBJ whole genome shotgun (WGS) entry which is preliminary data.</text>
</comment>
<dbReference type="Proteomes" id="UP000608579">
    <property type="component" value="Unassembled WGS sequence"/>
</dbReference>
<sequence>GSLGWRYKWDPSEARKLILRTHTTAATIRYLAQHPDPPVKVFSVDRIYRNERIDWKHLAEFYQIEGIVSHSTA</sequence>
<protein>
    <recommendedName>
        <fullName evidence="6">Phenylalanyl-tRNA synthetase domain-containing protein</fullName>
    </recommendedName>
</protein>